<keyword evidence="8 10" id="KW-0539">Nucleus</keyword>
<dbReference type="SUPFAM" id="SSF50891">
    <property type="entry name" value="Cyclophilin-like"/>
    <property type="match status" value="1"/>
</dbReference>
<evidence type="ECO:0000256" key="1">
    <source>
        <dbReference type="ARBA" id="ARBA00000971"/>
    </source>
</evidence>
<dbReference type="STRING" id="931890.G8JMM0"/>
<feature type="domain" description="RRM" evidence="12">
    <location>
        <begin position="241"/>
        <end position="319"/>
    </location>
</feature>
<dbReference type="InterPro" id="IPR000504">
    <property type="entry name" value="RRM_dom"/>
</dbReference>
<dbReference type="InterPro" id="IPR035542">
    <property type="entry name" value="CRIP"/>
</dbReference>
<keyword evidence="7 10" id="KW-0413">Isomerase</keyword>
<evidence type="ECO:0000313" key="14">
    <source>
        <dbReference type="Proteomes" id="UP000006790"/>
    </source>
</evidence>
<comment type="function">
    <text evidence="2 10">PPIases accelerate the folding of proteins. It catalyzes the cis-trans isomerization of proline imidic peptide bonds in oligopeptides.</text>
</comment>
<accession>G8JMM0</accession>
<dbReference type="Proteomes" id="UP000006790">
    <property type="component" value="Chromosome 1"/>
</dbReference>
<dbReference type="InterPro" id="IPR012677">
    <property type="entry name" value="Nucleotide-bd_a/b_plait_sf"/>
</dbReference>
<keyword evidence="6 10" id="KW-0697">Rotamase</keyword>
<dbReference type="SMART" id="SM00360">
    <property type="entry name" value="RRM"/>
    <property type="match status" value="1"/>
</dbReference>
<dbReference type="PROSITE" id="PS50072">
    <property type="entry name" value="CSA_PPIASE_2"/>
    <property type="match status" value="1"/>
</dbReference>
<evidence type="ECO:0000256" key="5">
    <source>
        <dbReference type="ARBA" id="ARBA00022884"/>
    </source>
</evidence>
<dbReference type="GO" id="GO:0005634">
    <property type="term" value="C:nucleus"/>
    <property type="evidence" value="ECO:0007669"/>
    <property type="project" value="UniProtKB-SubCell"/>
</dbReference>
<keyword evidence="14" id="KW-1185">Reference proteome</keyword>
<dbReference type="EMBL" id="CP002497">
    <property type="protein sequence ID" value="AET37375.1"/>
    <property type="molecule type" value="Genomic_DNA"/>
</dbReference>
<dbReference type="RefSeq" id="XP_003644192.1">
    <property type="nucleotide sequence ID" value="XM_003644144.1"/>
</dbReference>
<organism evidence="13 14">
    <name type="scientific">Eremothecium cymbalariae (strain CBS 270.75 / DBVPG 7215 / KCTC 17166 / NRRL Y-17582)</name>
    <name type="common">Yeast</name>
    <dbReference type="NCBI Taxonomy" id="931890"/>
    <lineage>
        <taxon>Eukaryota</taxon>
        <taxon>Fungi</taxon>
        <taxon>Dikarya</taxon>
        <taxon>Ascomycota</taxon>
        <taxon>Saccharomycotina</taxon>
        <taxon>Saccharomycetes</taxon>
        <taxon>Saccharomycetales</taxon>
        <taxon>Saccharomycetaceae</taxon>
        <taxon>Eremothecium</taxon>
    </lineage>
</organism>
<evidence type="ECO:0000256" key="8">
    <source>
        <dbReference type="ARBA" id="ARBA00023242"/>
    </source>
</evidence>
<proteinExistence type="inferred from homology"/>
<feature type="domain" description="PPIase cyclophilin-type" evidence="11">
    <location>
        <begin position="6"/>
        <end position="173"/>
    </location>
</feature>
<dbReference type="InParanoid" id="G8JMM0"/>
<dbReference type="InterPro" id="IPR002130">
    <property type="entry name" value="Cyclophilin-type_PPIase_dom"/>
</dbReference>
<dbReference type="AlphaFoldDB" id="G8JMM0"/>
<dbReference type="GeneID" id="11471343"/>
<dbReference type="PANTHER" id="PTHR45843:SF1">
    <property type="entry name" value="PEPTIDYL-PROLYL CIS-TRANS ISOMERASE-LIKE 4"/>
    <property type="match status" value="1"/>
</dbReference>
<evidence type="ECO:0000256" key="10">
    <source>
        <dbReference type="RuleBase" id="RU365081"/>
    </source>
</evidence>
<evidence type="ECO:0000256" key="4">
    <source>
        <dbReference type="ARBA" id="ARBA00010739"/>
    </source>
</evidence>
<dbReference type="HOGENOM" id="CLU_018791_2_0_1"/>
<dbReference type="GO" id="GO:0003723">
    <property type="term" value="F:RNA binding"/>
    <property type="evidence" value="ECO:0007669"/>
    <property type="project" value="UniProtKB-UniRule"/>
</dbReference>
<evidence type="ECO:0000256" key="3">
    <source>
        <dbReference type="ARBA" id="ARBA00004123"/>
    </source>
</evidence>
<evidence type="ECO:0000313" key="13">
    <source>
        <dbReference type="EMBL" id="AET37375.1"/>
    </source>
</evidence>
<dbReference type="Pfam" id="PF00076">
    <property type="entry name" value="RRM_1"/>
    <property type="match status" value="1"/>
</dbReference>
<dbReference type="InterPro" id="IPR035979">
    <property type="entry name" value="RBD_domain_sf"/>
</dbReference>
<gene>
    <name evidence="13" type="ordered locus">Ecym_1121</name>
</gene>
<comment type="subcellular location">
    <subcellularLocation>
        <location evidence="3 10">Nucleus</location>
    </subcellularLocation>
</comment>
<comment type="similarity">
    <text evidence="4 10">Belongs to the cyclophilin-type PPIase family. PPIL4 subfamily.</text>
</comment>
<sequence>MSVVIETTVDNLVIDLDFENYTIECYNFVKLCRSGFYNYQCFHDLRKNISIEFGDPLFAFNDREDIRVHNTSVEGIIDKDNITPRLIKSTTTRRDMEGSLGDIGFILKSSDTPLIGSQILISLSELPHLYKNTIMFGKLIDTTNANTLAAINNCASDNNLRPTVDIRIKKIHILHDPFPNRQPIPQLYPPLPINDIRLPLPANDIPDGSPIDTYKREIIRKELTLEIIGDIYKAGIKPAENVLFICKLNPLTKAEHIATIFERFGDVLSVEIVRDKKTGNSLGYGFIEFETKEACEQAYSKMDNTLIDDRRIHVDFSQSIAKAF</sequence>
<dbReference type="Gene3D" id="3.30.70.330">
    <property type="match status" value="1"/>
</dbReference>
<name>G8JMM0_ERECY</name>
<dbReference type="GO" id="GO:0000785">
    <property type="term" value="C:chromatin"/>
    <property type="evidence" value="ECO:0007669"/>
    <property type="project" value="EnsemblFungi"/>
</dbReference>
<evidence type="ECO:0000259" key="12">
    <source>
        <dbReference type="PROSITE" id="PS50102"/>
    </source>
</evidence>
<evidence type="ECO:0000256" key="9">
    <source>
        <dbReference type="PROSITE-ProRule" id="PRU00176"/>
    </source>
</evidence>
<dbReference type="SUPFAM" id="SSF54928">
    <property type="entry name" value="RNA-binding domain, RBD"/>
    <property type="match status" value="1"/>
</dbReference>
<protein>
    <recommendedName>
        <fullName evidence="10">Peptidyl-prolyl cis-trans isomerase</fullName>
        <shortName evidence="10">PPIase</shortName>
        <ecNumber evidence="10">5.2.1.8</ecNumber>
    </recommendedName>
</protein>
<dbReference type="InterPro" id="IPR029000">
    <property type="entry name" value="Cyclophilin-like_dom_sf"/>
</dbReference>
<evidence type="ECO:0000259" key="11">
    <source>
        <dbReference type="PROSITE" id="PS50072"/>
    </source>
</evidence>
<comment type="catalytic activity">
    <reaction evidence="1 10">
        <text>[protein]-peptidylproline (omega=180) = [protein]-peptidylproline (omega=0)</text>
        <dbReference type="Rhea" id="RHEA:16237"/>
        <dbReference type="Rhea" id="RHEA-COMP:10747"/>
        <dbReference type="Rhea" id="RHEA-COMP:10748"/>
        <dbReference type="ChEBI" id="CHEBI:83833"/>
        <dbReference type="ChEBI" id="CHEBI:83834"/>
        <dbReference type="EC" id="5.2.1.8"/>
    </reaction>
</comment>
<dbReference type="GO" id="GO:0006357">
    <property type="term" value="P:regulation of transcription by RNA polymerase II"/>
    <property type="evidence" value="ECO:0007669"/>
    <property type="project" value="EnsemblFungi"/>
</dbReference>
<evidence type="ECO:0000256" key="2">
    <source>
        <dbReference type="ARBA" id="ARBA00002388"/>
    </source>
</evidence>
<evidence type="ECO:0000256" key="7">
    <source>
        <dbReference type="ARBA" id="ARBA00023235"/>
    </source>
</evidence>
<dbReference type="GO" id="GO:0003755">
    <property type="term" value="F:peptidyl-prolyl cis-trans isomerase activity"/>
    <property type="evidence" value="ECO:0007669"/>
    <property type="project" value="UniProtKB-UniRule"/>
</dbReference>
<dbReference type="EC" id="5.2.1.8" evidence="10"/>
<dbReference type="Pfam" id="PF00160">
    <property type="entry name" value="Pro_isomerase"/>
    <property type="match status" value="1"/>
</dbReference>
<dbReference type="PANTHER" id="PTHR45843">
    <property type="entry name" value="PEPTIDYL-PROLYL CIS-TRANS ISOMERASE-LIKE 4"/>
    <property type="match status" value="1"/>
</dbReference>
<dbReference type="PROSITE" id="PS50102">
    <property type="entry name" value="RRM"/>
    <property type="match status" value="1"/>
</dbReference>
<evidence type="ECO:0000256" key="6">
    <source>
        <dbReference type="ARBA" id="ARBA00023110"/>
    </source>
</evidence>
<dbReference type="OrthoDB" id="2083at2759"/>
<dbReference type="KEGG" id="erc:Ecym_1121"/>
<reference evidence="14" key="1">
    <citation type="journal article" date="2012" name="G3 (Bethesda)">
        <title>Pichia sorbitophila, an interspecies yeast hybrid reveals early steps of genome resolution following polyploidization.</title>
        <authorList>
            <person name="Leh Louis V."/>
            <person name="Despons L."/>
            <person name="Friedrich A."/>
            <person name="Martin T."/>
            <person name="Durrens P."/>
            <person name="Casaregola S."/>
            <person name="Neuveglise C."/>
            <person name="Fairhead C."/>
            <person name="Marck C."/>
            <person name="Cruz J.A."/>
            <person name="Straub M.L."/>
            <person name="Kugler V."/>
            <person name="Sacerdot C."/>
            <person name="Uzunov Z."/>
            <person name="Thierry A."/>
            <person name="Weiss S."/>
            <person name="Bleykasten C."/>
            <person name="De Montigny J."/>
            <person name="Jacques N."/>
            <person name="Jung P."/>
            <person name="Lemaire M."/>
            <person name="Mallet S."/>
            <person name="Morel G."/>
            <person name="Richard G.F."/>
            <person name="Sarkar A."/>
            <person name="Savel G."/>
            <person name="Schacherer J."/>
            <person name="Seret M.L."/>
            <person name="Talla E."/>
            <person name="Samson G."/>
            <person name="Jubin C."/>
            <person name="Poulain J."/>
            <person name="Vacherie B."/>
            <person name="Barbe V."/>
            <person name="Pelletier E."/>
            <person name="Sherman D.J."/>
            <person name="Westhof E."/>
            <person name="Weissenbach J."/>
            <person name="Baret P.V."/>
            <person name="Wincker P."/>
            <person name="Gaillardin C."/>
            <person name="Dujon B."/>
            <person name="Souciet J.L."/>
        </authorList>
    </citation>
    <scope>NUCLEOTIDE SEQUENCE [LARGE SCALE GENOMIC DNA]</scope>
    <source>
        <strain evidence="14">CBS 270.75 / DBVPG 7215 / KCTC 17166 / NRRL Y-17582</strain>
    </source>
</reference>
<dbReference type="eggNOG" id="KOG0415">
    <property type="taxonomic scope" value="Eukaryota"/>
</dbReference>
<keyword evidence="5 9" id="KW-0694">RNA-binding</keyword>
<dbReference type="OMA" id="APKCCEN"/>
<dbReference type="Gene3D" id="2.40.100.10">
    <property type="entry name" value="Cyclophilin-like"/>
    <property type="match status" value="1"/>
</dbReference>
<dbReference type="CDD" id="cd12235">
    <property type="entry name" value="RRM_PPIL4"/>
    <property type="match status" value="1"/>
</dbReference>